<keyword evidence="10" id="KW-1185">Reference proteome</keyword>
<dbReference type="InterPro" id="IPR038765">
    <property type="entry name" value="Papain-like_cys_pep_sf"/>
</dbReference>
<evidence type="ECO:0000313" key="10">
    <source>
        <dbReference type="Proteomes" id="UP000824890"/>
    </source>
</evidence>
<comment type="caution">
    <text evidence="9">The sequence shown here is derived from an EMBL/GenBank/DDBJ whole genome shotgun (WGS) entry which is preliminary data.</text>
</comment>
<feature type="signal peptide" evidence="6">
    <location>
        <begin position="1"/>
        <end position="19"/>
    </location>
</feature>
<dbReference type="SMART" id="SM00848">
    <property type="entry name" value="Inhibitor_I29"/>
    <property type="match status" value="2"/>
</dbReference>
<dbReference type="InterPro" id="IPR013201">
    <property type="entry name" value="Prot_inhib_I29"/>
</dbReference>
<feature type="domain" description="Cathepsin propeptide inhibitor" evidence="8">
    <location>
        <begin position="435"/>
        <end position="492"/>
    </location>
</feature>
<dbReference type="Pfam" id="PF08246">
    <property type="entry name" value="Inhibitor_I29"/>
    <property type="match status" value="2"/>
</dbReference>
<dbReference type="SUPFAM" id="SSF54001">
    <property type="entry name" value="Cysteine proteinases"/>
    <property type="match status" value="2"/>
</dbReference>
<dbReference type="PRINTS" id="PR00705">
    <property type="entry name" value="PAPAIN"/>
</dbReference>
<dbReference type="PROSITE" id="PS00640">
    <property type="entry name" value="THIOL_PROTEASE_ASN"/>
    <property type="match status" value="2"/>
</dbReference>
<protein>
    <recommendedName>
        <fullName evidence="11">Cysteine protease</fullName>
    </recommendedName>
</protein>
<proteinExistence type="inferred from homology"/>
<dbReference type="PROSITE" id="PS00139">
    <property type="entry name" value="THIOL_PROTEASE_CYS"/>
    <property type="match status" value="1"/>
</dbReference>
<feature type="domain" description="Peptidase C1A papain C-terminal" evidence="7">
    <location>
        <begin position="125"/>
        <end position="343"/>
    </location>
</feature>
<keyword evidence="2" id="KW-0645">Protease</keyword>
<keyword evidence="3" id="KW-0378">Hydrolase</keyword>
<evidence type="ECO:0000256" key="6">
    <source>
        <dbReference type="SAM" id="SignalP"/>
    </source>
</evidence>
<evidence type="ECO:0000256" key="1">
    <source>
        <dbReference type="ARBA" id="ARBA00008455"/>
    </source>
</evidence>
<keyword evidence="6" id="KW-0732">Signal</keyword>
<dbReference type="InterPro" id="IPR025661">
    <property type="entry name" value="Pept_asp_AS"/>
</dbReference>
<feature type="domain" description="Peptidase C1A papain C-terminal" evidence="7">
    <location>
        <begin position="392"/>
        <end position="645"/>
    </location>
</feature>
<dbReference type="Pfam" id="PF00112">
    <property type="entry name" value="Peptidase_C1"/>
    <property type="match status" value="2"/>
</dbReference>
<evidence type="ECO:0008006" key="11">
    <source>
        <dbReference type="Google" id="ProtNLM"/>
    </source>
</evidence>
<dbReference type="InterPro" id="IPR025660">
    <property type="entry name" value="Pept_his_AS"/>
</dbReference>
<name>A0ABQ8AJW0_BRANA</name>
<sequence length="705" mass="78790">MASITFLILAIILSSRTSGATSRGGLFEASAATDKHEQWMSRFHRVYSDESEKTNRFEIFKKNLEFVKNFNMNTNITFKLDVNQFSDLTDEEFRARYMGLVVPEGMTSINSEKTLSYRYEDVSETGESMDWREEGAVTSIKYQGQCGSCWAFSAVAAVEGITKIAKGELISLSEQQLVDCSRDYNKGCGGGIMSKAFEYIINNQGIATENSYPYQGSQQTCSSNTQSSDYLAATISGYETIPSNDEESLLKAVSQQPVSTVIDGSGYAFKYYSGGVFDGECGTEMSHAVAIVGYGISEEGTKYWLVKNSWGESWGENGYMRIKRDVDAPEGMCVPQTGVPGIHHSTFESLRLGQSSQSIAVGLIRFWDSLNFKKDTELMEITVIFLDEKMWLGKSVLSRALTSPKKQLESLSVSSLTRATSRGGLFEASAATDKHEQWMSRFHRVYSDESEKTNRFEIFKKNLEFVKNFNMNTNITFKLDVNQFSDLTDEEFRARYMVLVVPEGMTSINSEKTLSYRYEDVSETGESMDWREGAVTSIKYQGQCALLNAVSQQPVSTVIDGPGYAFKYYSGGVFDGECGTEMSHAVAIVGYGISEERTKYWLVKNSWGESWGENGYMRIKRDVDAPEGMCVPQSGIPGIHHSTFESLRLGQSSQSIAVGLIRFWDSLNFKKDTEFLGITVIFLDEKGSDLTKETNRVAIHLLIDP</sequence>
<evidence type="ECO:0000256" key="4">
    <source>
        <dbReference type="ARBA" id="ARBA00022807"/>
    </source>
</evidence>
<dbReference type="InterPro" id="IPR000169">
    <property type="entry name" value="Pept_cys_AS"/>
</dbReference>
<evidence type="ECO:0000256" key="3">
    <source>
        <dbReference type="ARBA" id="ARBA00022801"/>
    </source>
</evidence>
<reference evidence="9 10" key="1">
    <citation type="submission" date="2021-05" db="EMBL/GenBank/DDBJ databases">
        <title>Genome Assembly of Synthetic Allotetraploid Brassica napus Reveals Homoeologous Exchanges between Subgenomes.</title>
        <authorList>
            <person name="Davis J.T."/>
        </authorList>
    </citation>
    <scope>NUCLEOTIDE SEQUENCE [LARGE SCALE GENOMIC DNA]</scope>
    <source>
        <strain evidence="10">cv. Da-Ae</strain>
        <tissue evidence="9">Seedling</tissue>
    </source>
</reference>
<evidence type="ECO:0000313" key="9">
    <source>
        <dbReference type="EMBL" id="KAH0892805.1"/>
    </source>
</evidence>
<accession>A0ABQ8AJW0</accession>
<evidence type="ECO:0000256" key="5">
    <source>
        <dbReference type="ARBA" id="ARBA00023157"/>
    </source>
</evidence>
<organism evidence="9 10">
    <name type="scientific">Brassica napus</name>
    <name type="common">Rape</name>
    <dbReference type="NCBI Taxonomy" id="3708"/>
    <lineage>
        <taxon>Eukaryota</taxon>
        <taxon>Viridiplantae</taxon>
        <taxon>Streptophyta</taxon>
        <taxon>Embryophyta</taxon>
        <taxon>Tracheophyta</taxon>
        <taxon>Spermatophyta</taxon>
        <taxon>Magnoliopsida</taxon>
        <taxon>eudicotyledons</taxon>
        <taxon>Gunneridae</taxon>
        <taxon>Pentapetalae</taxon>
        <taxon>rosids</taxon>
        <taxon>malvids</taxon>
        <taxon>Brassicales</taxon>
        <taxon>Brassicaceae</taxon>
        <taxon>Brassiceae</taxon>
        <taxon>Brassica</taxon>
    </lineage>
</organism>
<feature type="chain" id="PRO_5046025188" description="Cysteine protease" evidence="6">
    <location>
        <begin position="20"/>
        <end position="705"/>
    </location>
</feature>
<evidence type="ECO:0000259" key="8">
    <source>
        <dbReference type="SMART" id="SM00848"/>
    </source>
</evidence>
<dbReference type="PANTHER" id="PTHR12411">
    <property type="entry name" value="CYSTEINE PROTEASE FAMILY C1-RELATED"/>
    <property type="match status" value="1"/>
</dbReference>
<dbReference type="SMART" id="SM00645">
    <property type="entry name" value="Pept_C1"/>
    <property type="match status" value="2"/>
</dbReference>
<dbReference type="CDD" id="cd02248">
    <property type="entry name" value="Peptidase_C1A"/>
    <property type="match status" value="1"/>
</dbReference>
<comment type="similarity">
    <text evidence="1">Belongs to the peptidase C1 family.</text>
</comment>
<keyword evidence="4" id="KW-0788">Thiol protease</keyword>
<keyword evidence="5" id="KW-1015">Disulfide bond</keyword>
<dbReference type="Gene3D" id="3.90.70.10">
    <property type="entry name" value="Cysteine proteinases"/>
    <property type="match status" value="3"/>
</dbReference>
<dbReference type="Proteomes" id="UP000824890">
    <property type="component" value="Unassembled WGS sequence"/>
</dbReference>
<feature type="domain" description="Cathepsin propeptide inhibitor" evidence="8">
    <location>
        <begin position="36"/>
        <end position="93"/>
    </location>
</feature>
<dbReference type="InterPro" id="IPR000668">
    <property type="entry name" value="Peptidase_C1A_C"/>
</dbReference>
<dbReference type="PROSITE" id="PS00639">
    <property type="entry name" value="THIOL_PROTEASE_HIS"/>
    <property type="match status" value="2"/>
</dbReference>
<evidence type="ECO:0000259" key="7">
    <source>
        <dbReference type="SMART" id="SM00645"/>
    </source>
</evidence>
<dbReference type="InterPro" id="IPR039417">
    <property type="entry name" value="Peptidase_C1A_papain-like"/>
</dbReference>
<evidence type="ECO:0000256" key="2">
    <source>
        <dbReference type="ARBA" id="ARBA00022670"/>
    </source>
</evidence>
<dbReference type="EMBL" id="JAGKQM010000013">
    <property type="protein sequence ID" value="KAH0892805.1"/>
    <property type="molecule type" value="Genomic_DNA"/>
</dbReference>
<dbReference type="InterPro" id="IPR013128">
    <property type="entry name" value="Peptidase_C1A"/>
</dbReference>
<gene>
    <name evidence="9" type="ORF">HID58_055234</name>
</gene>